<sequence length="69" mass="7952">MKIIFDPEVTEELKEEIRSLVEEAEIDKKCPECGAQEIYVALLGRILDVKCYECGHSFLEIEMETEEGE</sequence>
<proteinExistence type="predicted"/>
<dbReference type="KEGG" id="tmai:FVE67_04670"/>
<gene>
    <name evidence="1" type="ORF">FVE67_04670</name>
</gene>
<evidence type="ECO:0000313" key="1">
    <source>
        <dbReference type="EMBL" id="QJA06132.1"/>
    </source>
</evidence>
<organism evidence="1 2">
    <name type="scientific">Thermosulfurimonas marina</name>
    <dbReference type="NCBI Taxonomy" id="2047767"/>
    <lineage>
        <taxon>Bacteria</taxon>
        <taxon>Pseudomonadati</taxon>
        <taxon>Thermodesulfobacteriota</taxon>
        <taxon>Thermodesulfobacteria</taxon>
        <taxon>Thermodesulfobacteriales</taxon>
        <taxon>Thermodesulfobacteriaceae</taxon>
        <taxon>Thermosulfurimonas</taxon>
    </lineage>
</organism>
<protein>
    <submittedName>
        <fullName evidence="1">Uncharacterized protein</fullName>
    </submittedName>
</protein>
<reference evidence="1 2" key="1">
    <citation type="submission" date="2019-08" db="EMBL/GenBank/DDBJ databases">
        <title>Complete genome sequence of Thermosulfurimonas marina SU872T, an anaerobic thermophilic chemolithoautotrophic bacterium isolated from a shallow marine hydrothermal vent.</title>
        <authorList>
            <person name="Allioux M."/>
            <person name="Jebbar M."/>
            <person name="Slobodkina G."/>
            <person name="Slobodkin A."/>
            <person name="Moalic Y."/>
            <person name="Frolova A."/>
            <person name="Shao Z."/>
            <person name="Alain K."/>
        </authorList>
    </citation>
    <scope>NUCLEOTIDE SEQUENCE [LARGE SCALE GENOMIC DNA]</scope>
    <source>
        <strain evidence="1 2">SU872</strain>
    </source>
</reference>
<evidence type="ECO:0000313" key="2">
    <source>
        <dbReference type="Proteomes" id="UP000501253"/>
    </source>
</evidence>
<accession>A0A6H1WSH2</accession>
<name>A0A6H1WSH2_9BACT</name>
<dbReference type="SUPFAM" id="SSF57783">
    <property type="entry name" value="Zinc beta-ribbon"/>
    <property type="match status" value="1"/>
</dbReference>
<dbReference type="EMBL" id="CP042909">
    <property type="protein sequence ID" value="QJA06132.1"/>
    <property type="molecule type" value="Genomic_DNA"/>
</dbReference>
<dbReference type="AlphaFoldDB" id="A0A6H1WSH2"/>
<dbReference type="RefSeq" id="WP_168719479.1">
    <property type="nucleotide sequence ID" value="NZ_CP042909.1"/>
</dbReference>
<keyword evidence="2" id="KW-1185">Reference proteome</keyword>
<dbReference type="Proteomes" id="UP000501253">
    <property type="component" value="Chromosome"/>
</dbReference>